<dbReference type="Pfam" id="PF13730">
    <property type="entry name" value="HTH_36"/>
    <property type="match status" value="1"/>
</dbReference>
<evidence type="ECO:0000313" key="2">
    <source>
        <dbReference type="Proteomes" id="UP001185092"/>
    </source>
</evidence>
<dbReference type="RefSeq" id="WP_309943095.1">
    <property type="nucleotide sequence ID" value="NZ_AP025310.1"/>
</dbReference>
<dbReference type="SUPFAM" id="SSF46785">
    <property type="entry name" value="Winged helix' DNA-binding domain"/>
    <property type="match status" value="1"/>
</dbReference>
<comment type="caution">
    <text evidence="1">The sequence shown here is derived from an EMBL/GenBank/DDBJ whole genome shotgun (WGS) entry which is preliminary data.</text>
</comment>
<evidence type="ECO:0000313" key="1">
    <source>
        <dbReference type="EMBL" id="MDR6241901.1"/>
    </source>
</evidence>
<dbReference type="EMBL" id="JAVDQD010000013">
    <property type="protein sequence ID" value="MDR6241901.1"/>
    <property type="molecule type" value="Genomic_DNA"/>
</dbReference>
<dbReference type="AlphaFoldDB" id="A0AAE4BUL9"/>
<dbReference type="Proteomes" id="UP001185092">
    <property type="component" value="Unassembled WGS sequence"/>
</dbReference>
<dbReference type="InterPro" id="IPR036388">
    <property type="entry name" value="WH-like_DNA-bd_sf"/>
</dbReference>
<dbReference type="Gene3D" id="1.10.10.10">
    <property type="entry name" value="Winged helix-like DNA-binding domain superfamily/Winged helix DNA-binding domain"/>
    <property type="match status" value="1"/>
</dbReference>
<sequence length="169" mass="19121">MSKEISYYIIIPDQVRKSEKLTATAKLIYGDILLLSRKKGYCYATNSHFANQYHISAHSVSRLINALQANGFIKSSVNKSEGNKRKIFPQIGIKEDNTNSLNTMCHNANSYVQKQDMAIDKNAQIIKESYNNEIIESSEIGNCSSLEYALDEAIKNWSSSEYNHTLSQK</sequence>
<gene>
    <name evidence="1" type="ORF">HNQ88_004988</name>
</gene>
<protein>
    <recommendedName>
        <fullName evidence="3">Helix-turn-helix domain-containing protein</fullName>
    </recommendedName>
</protein>
<accession>A0AAE4BUL9</accession>
<keyword evidence="2" id="KW-1185">Reference proteome</keyword>
<reference evidence="1" key="1">
    <citation type="submission" date="2023-07" db="EMBL/GenBank/DDBJ databases">
        <title>Genomic Encyclopedia of Type Strains, Phase IV (KMG-IV): sequencing the most valuable type-strain genomes for metagenomic binning, comparative biology and taxonomic classification.</title>
        <authorList>
            <person name="Goeker M."/>
        </authorList>
    </citation>
    <scope>NUCLEOTIDE SEQUENCE</scope>
    <source>
        <strain evidence="1">DSM 26174</strain>
    </source>
</reference>
<organism evidence="1 2">
    <name type="scientific">Aureibacter tunicatorum</name>
    <dbReference type="NCBI Taxonomy" id="866807"/>
    <lineage>
        <taxon>Bacteria</taxon>
        <taxon>Pseudomonadati</taxon>
        <taxon>Bacteroidota</taxon>
        <taxon>Cytophagia</taxon>
        <taxon>Cytophagales</taxon>
        <taxon>Persicobacteraceae</taxon>
        <taxon>Aureibacter</taxon>
    </lineage>
</organism>
<evidence type="ECO:0008006" key="3">
    <source>
        <dbReference type="Google" id="ProtNLM"/>
    </source>
</evidence>
<dbReference type="InterPro" id="IPR036390">
    <property type="entry name" value="WH_DNA-bd_sf"/>
</dbReference>
<proteinExistence type="predicted"/>
<name>A0AAE4BUL9_9BACT</name>